<keyword evidence="2" id="KW-0378">Hydrolase</keyword>
<keyword evidence="2" id="KW-0961">Cell wall biogenesis/degradation</keyword>
<comment type="catalytic activity">
    <reaction evidence="2">
        <text>L-glutamine + H2O = L-glutamate + NH4(+)</text>
        <dbReference type="Rhea" id="RHEA:15889"/>
        <dbReference type="ChEBI" id="CHEBI:15377"/>
        <dbReference type="ChEBI" id="CHEBI:28938"/>
        <dbReference type="ChEBI" id="CHEBI:29985"/>
        <dbReference type="ChEBI" id="CHEBI:58359"/>
        <dbReference type="EC" id="3.5.1.2"/>
    </reaction>
</comment>
<dbReference type="GO" id="GO:0008360">
    <property type="term" value="P:regulation of cell shape"/>
    <property type="evidence" value="ECO:0007669"/>
    <property type="project" value="UniProtKB-KW"/>
</dbReference>
<comment type="pathway">
    <text evidence="2">Cell wall biogenesis; peptidoglycan biosynthesis.</text>
</comment>
<dbReference type="GO" id="GO:0004359">
    <property type="term" value="F:glutaminase activity"/>
    <property type="evidence" value="ECO:0007669"/>
    <property type="project" value="UniProtKB-UniRule"/>
</dbReference>
<dbReference type="PANTHER" id="PTHR21343:SF9">
    <property type="entry name" value="LIPID II ISOGLUTAMINYL SYNTHASE (GLUTAMINE-HYDROLYZING) SUBUNIT GATD"/>
    <property type="match status" value="1"/>
</dbReference>
<comment type="function">
    <text evidence="2">The lipid II isoglutaminyl synthase complex catalyzes the formation of alpha-D-isoglutamine in the cell wall lipid II stem peptide. The GatD subunit catalyzes the hydrolysis of glutamine to glutamate and ammonia. The resulting ammonia molecule is channeled to the active site of MurT.</text>
</comment>
<dbReference type="InterPro" id="IPR043702">
    <property type="entry name" value="Lipid_II_synth_GatD"/>
</dbReference>
<dbReference type="Proteomes" id="UP000571817">
    <property type="component" value="Unassembled WGS sequence"/>
</dbReference>
<evidence type="ECO:0000313" key="5">
    <source>
        <dbReference type="Proteomes" id="UP000571817"/>
    </source>
</evidence>
<dbReference type="PANTHER" id="PTHR21343">
    <property type="entry name" value="DETHIOBIOTIN SYNTHETASE"/>
    <property type="match status" value="1"/>
</dbReference>
<feature type="binding site" evidence="2">
    <location>
        <position position="128"/>
    </location>
    <ligand>
        <name>substrate</name>
    </ligand>
</feature>
<dbReference type="PROSITE" id="PS51274">
    <property type="entry name" value="GATASE_COBBQ"/>
    <property type="match status" value="1"/>
</dbReference>
<keyword evidence="2" id="KW-0573">Peptidoglycan synthesis</keyword>
<dbReference type="AlphaFoldDB" id="A0A853DCV8"/>
<evidence type="ECO:0000259" key="3">
    <source>
        <dbReference type="Pfam" id="PF07685"/>
    </source>
</evidence>
<feature type="active site" description="Nucleophile" evidence="2">
    <location>
        <position position="94"/>
    </location>
</feature>
<protein>
    <recommendedName>
        <fullName evidence="2">Lipid II isoglutaminyl synthase (glutamine-hydrolyzing) subunit GatD</fullName>
        <ecNumber evidence="2">6.3.5.13</ecNumber>
    </recommendedName>
    <alternativeName>
        <fullName evidence="2">Lipid II isoglutaminyl synthase glutaminase subunit</fullName>
        <ecNumber evidence="2">3.5.1.2</ecNumber>
    </alternativeName>
</protein>
<feature type="active site" evidence="2">
    <location>
        <position position="191"/>
    </location>
</feature>
<dbReference type="GO" id="GO:0140282">
    <property type="term" value="F:carbon-nitrogen ligase activity on lipid II"/>
    <property type="evidence" value="ECO:0007669"/>
    <property type="project" value="UniProtKB-UniRule"/>
</dbReference>
<dbReference type="GO" id="GO:0009252">
    <property type="term" value="P:peptidoglycan biosynthetic process"/>
    <property type="evidence" value="ECO:0007669"/>
    <property type="project" value="UniProtKB-UniRule"/>
</dbReference>
<dbReference type="InterPro" id="IPR011698">
    <property type="entry name" value="GATase_3"/>
</dbReference>
<dbReference type="GO" id="GO:0009236">
    <property type="term" value="P:cobalamin biosynthetic process"/>
    <property type="evidence" value="ECO:0007669"/>
    <property type="project" value="InterPro"/>
</dbReference>
<evidence type="ECO:0000256" key="1">
    <source>
        <dbReference type="ARBA" id="ARBA00022962"/>
    </source>
</evidence>
<dbReference type="CDD" id="cd01750">
    <property type="entry name" value="GATase1_CobQ"/>
    <property type="match status" value="1"/>
</dbReference>
<reference evidence="4 5" key="1">
    <citation type="submission" date="2020-07" db="EMBL/GenBank/DDBJ databases">
        <title>Sequencing the genomes of 1000 actinobacteria strains.</title>
        <authorList>
            <person name="Klenk H.-P."/>
        </authorList>
    </citation>
    <scope>NUCLEOTIDE SEQUENCE [LARGE SCALE GENOMIC DNA]</scope>
    <source>
        <strain evidence="4 5">DSM 29531</strain>
    </source>
</reference>
<accession>A0A853DCV8</accession>
<dbReference type="Pfam" id="PF07685">
    <property type="entry name" value="GATase_3"/>
    <property type="match status" value="1"/>
</dbReference>
<keyword evidence="2" id="KW-0436">Ligase</keyword>
<dbReference type="HAMAP" id="MF_02213">
    <property type="entry name" value="Lipid_II_synth_GatD"/>
    <property type="match status" value="1"/>
</dbReference>
<sequence length="239" mass="26082">MSRPVRILQLYPRDMNIYGDWGNTLVLKQRLAWHGYDPEVLDYNPGDAFPDDVDLIVGGGGQDSGQIVIVDDLQKLGPRLHDLAEADVPMLLVCGLYQLFGHHFDTVDGRRLPGIGLLDVHTVGGTTRLIGNITTRHPDVGDLVGYENHSGKTYLGAGAQPLATVVQGAGNNGEDNTEGARHRNVLGTYLHGSVLPKNPRLADRLLAQAVDNRYGEFSPGAVDDRYADQARRVAMSRPR</sequence>
<dbReference type="EMBL" id="JACCFW010000001">
    <property type="protein sequence ID" value="NYJ75396.1"/>
    <property type="molecule type" value="Genomic_DNA"/>
</dbReference>
<comment type="catalytic activity">
    <reaction evidence="2">
        <text>beta-D-GlcNAc-(1-&gt;4)-Mur2Ac(oyl-L-Ala-gamma-D-Glu-L-Lys-D-Ala-D-Ala)-di-trans,octa-cis-undecaprenyl diphosphate + L-glutamine + ATP + H2O = beta-D-GlcNAc-(1-&gt;4)-Mur2Ac(oyl-L-Ala-D-isoglutaminyl-L-Lys-D-Ala-D-Ala)-di-trans,octa-cis-undecaprenyl diphosphate + L-glutamate + ADP + phosphate + H(+)</text>
        <dbReference type="Rhea" id="RHEA:57928"/>
        <dbReference type="ChEBI" id="CHEBI:15377"/>
        <dbReference type="ChEBI" id="CHEBI:15378"/>
        <dbReference type="ChEBI" id="CHEBI:29985"/>
        <dbReference type="ChEBI" id="CHEBI:30616"/>
        <dbReference type="ChEBI" id="CHEBI:43474"/>
        <dbReference type="ChEBI" id="CHEBI:58359"/>
        <dbReference type="ChEBI" id="CHEBI:60033"/>
        <dbReference type="ChEBI" id="CHEBI:62233"/>
        <dbReference type="ChEBI" id="CHEBI:456216"/>
        <dbReference type="EC" id="6.3.5.13"/>
    </reaction>
</comment>
<evidence type="ECO:0000256" key="2">
    <source>
        <dbReference type="HAMAP-Rule" id="MF_02213"/>
    </source>
</evidence>
<comment type="similarity">
    <text evidence="2">Belongs to the CobB/CobQ family. GatD subfamily.</text>
</comment>
<dbReference type="EC" id="6.3.5.13" evidence="2"/>
<dbReference type="Gene3D" id="3.40.50.880">
    <property type="match status" value="1"/>
</dbReference>
<dbReference type="GO" id="GO:0071555">
    <property type="term" value="P:cell wall organization"/>
    <property type="evidence" value="ECO:0007669"/>
    <property type="project" value="UniProtKB-KW"/>
</dbReference>
<dbReference type="RefSeq" id="WP_179482024.1">
    <property type="nucleotide sequence ID" value="NZ_JACCFW010000001.1"/>
</dbReference>
<proteinExistence type="inferred from homology"/>
<keyword evidence="5" id="KW-1185">Reference proteome</keyword>
<evidence type="ECO:0000313" key="4">
    <source>
        <dbReference type="EMBL" id="NYJ75396.1"/>
    </source>
</evidence>
<comment type="caution">
    <text evidence="4">The sequence shown here is derived from an EMBL/GenBank/DDBJ whole genome shotgun (WGS) entry which is preliminary data.</text>
</comment>
<dbReference type="InterPro" id="IPR033949">
    <property type="entry name" value="CobQ_GATase1"/>
</dbReference>
<feature type="domain" description="CobB/CobQ-like glutamine amidotransferase" evidence="3">
    <location>
        <begin position="7"/>
        <end position="198"/>
    </location>
</feature>
<dbReference type="UniPathway" id="UPA00219"/>
<name>A0A853DCV8_9MICO</name>
<organism evidence="4 5">
    <name type="scientific">Allobranchiibius huperziae</name>
    <dbReference type="NCBI Taxonomy" id="1874116"/>
    <lineage>
        <taxon>Bacteria</taxon>
        <taxon>Bacillati</taxon>
        <taxon>Actinomycetota</taxon>
        <taxon>Actinomycetes</taxon>
        <taxon>Micrococcales</taxon>
        <taxon>Dermacoccaceae</taxon>
        <taxon>Allobranchiibius</taxon>
    </lineage>
</organism>
<dbReference type="InterPro" id="IPR029062">
    <property type="entry name" value="Class_I_gatase-like"/>
</dbReference>
<keyword evidence="1 2" id="KW-0315">Glutamine amidotransferase</keyword>
<dbReference type="EC" id="3.5.1.2" evidence="2"/>
<keyword evidence="2" id="KW-0133">Cell shape</keyword>
<comment type="subunit">
    <text evidence="2">Forms a heterodimer with MurT.</text>
</comment>
<gene>
    <name evidence="2" type="primary">gatD</name>
    <name evidence="4" type="ORF">HNR15_002359</name>
</gene>
<dbReference type="SUPFAM" id="SSF52317">
    <property type="entry name" value="Class I glutamine amidotransferase-like"/>
    <property type="match status" value="1"/>
</dbReference>